<dbReference type="SUPFAM" id="SSF51556">
    <property type="entry name" value="Metallo-dependent hydrolases"/>
    <property type="match status" value="1"/>
</dbReference>
<dbReference type="Gene3D" id="3.20.20.140">
    <property type="entry name" value="Metal-dependent hydrolases"/>
    <property type="match status" value="1"/>
</dbReference>
<dbReference type="GO" id="GO:0006508">
    <property type="term" value="P:proteolysis"/>
    <property type="evidence" value="ECO:0007669"/>
    <property type="project" value="InterPro"/>
</dbReference>
<keyword evidence="2" id="KW-1185">Reference proteome</keyword>
<dbReference type="InterPro" id="IPR000180">
    <property type="entry name" value="Dipep_AS"/>
</dbReference>
<reference evidence="2" key="1">
    <citation type="submission" date="2015-11" db="EMBL/GenBank/DDBJ databases">
        <authorList>
            <person name="Varghese N."/>
        </authorList>
    </citation>
    <scope>NUCLEOTIDE SEQUENCE [LARGE SCALE GENOMIC DNA]</scope>
    <source>
        <strain evidence="2">JGI-23</strain>
    </source>
</reference>
<name>A0A0P1NT68_9BACT</name>
<dbReference type="AlphaFoldDB" id="A0A0P1NT68"/>
<dbReference type="PROSITE" id="PS51365">
    <property type="entry name" value="RENAL_DIPEPTIDASE_2"/>
    <property type="match status" value="1"/>
</dbReference>
<sequence>MRKILIASFLIFSFACGQRENPKVEPIDYLKLHYDAIVADTHNDVLLRAMEGEDITVETKNGHSDLVRLKKGGVDVQVFAVWVDPVAYEKNSFKRANQMIDTLYSIAKRNQDKIAIVRNSDEIGNALREGKICAIIGVEGGHAIENSIEKLEELYRRGVRYLGLTWNNSVDWASSAFDETTNPEKLKVKGLSEFGKKVVQKMNELGMIVDVSHLGEQAFWDVIKTTKKPVIASHSSVYKLCPHYRNLKDEQIKAIAQTGGVVFVNFYAEYIDSSFGTKRKQIEEKYKAQFDSIRILYEHDQRAYREARRQLMRKISNELRPPLEVLIDHIDYIAKLVGVDHVGIGSDFDGISITPLEMDDVTFLPNITRELLKRGYSVEDIKKILGGNFLRVFKEVCG</sequence>
<dbReference type="InterPro" id="IPR008257">
    <property type="entry name" value="Pept_M19"/>
</dbReference>
<dbReference type="Proteomes" id="UP000199197">
    <property type="component" value="Unassembled WGS sequence"/>
</dbReference>
<dbReference type="CDD" id="cd01301">
    <property type="entry name" value="rDP_like"/>
    <property type="match status" value="1"/>
</dbReference>
<dbReference type="Pfam" id="PF01244">
    <property type="entry name" value="Peptidase_M19"/>
    <property type="match status" value="1"/>
</dbReference>
<evidence type="ECO:0000313" key="1">
    <source>
        <dbReference type="EMBL" id="CUT02152.1"/>
    </source>
</evidence>
<dbReference type="PROSITE" id="PS00869">
    <property type="entry name" value="RENAL_DIPEPTIDASE_1"/>
    <property type="match status" value="1"/>
</dbReference>
<gene>
    <name evidence="1" type="ORF">JGI23_01194</name>
</gene>
<organism evidence="1 2">
    <name type="scientific">Candidatus Chryseopegocella kryptomonas</name>
    <dbReference type="NCBI Taxonomy" id="1633643"/>
    <lineage>
        <taxon>Bacteria</taxon>
        <taxon>Pseudomonadati</taxon>
        <taxon>Candidatus Kryptoniota</taxon>
        <taxon>Candidatus Chryseopegocella</taxon>
    </lineage>
</organism>
<evidence type="ECO:0000313" key="2">
    <source>
        <dbReference type="Proteomes" id="UP000199197"/>
    </source>
</evidence>
<dbReference type="GO" id="GO:0070573">
    <property type="term" value="F:metallodipeptidase activity"/>
    <property type="evidence" value="ECO:0007669"/>
    <property type="project" value="InterPro"/>
</dbReference>
<proteinExistence type="predicted"/>
<dbReference type="PROSITE" id="PS51257">
    <property type="entry name" value="PROKAR_LIPOPROTEIN"/>
    <property type="match status" value="1"/>
</dbReference>
<accession>A0A0P1NT68</accession>
<dbReference type="OrthoDB" id="9804920at2"/>
<dbReference type="PANTHER" id="PTHR10443">
    <property type="entry name" value="MICROSOMAL DIPEPTIDASE"/>
    <property type="match status" value="1"/>
</dbReference>
<dbReference type="PANTHER" id="PTHR10443:SF12">
    <property type="entry name" value="DIPEPTIDASE"/>
    <property type="match status" value="1"/>
</dbReference>
<protein>
    <submittedName>
        <fullName evidence="1">Membrane dipeptidase</fullName>
    </submittedName>
</protein>
<dbReference type="RefSeq" id="WP_092349923.1">
    <property type="nucleotide sequence ID" value="NZ_CZVW01000011.1"/>
</dbReference>
<dbReference type="EMBL" id="CZVW01000011">
    <property type="protein sequence ID" value="CUT02152.1"/>
    <property type="molecule type" value="Genomic_DNA"/>
</dbReference>
<dbReference type="InterPro" id="IPR032466">
    <property type="entry name" value="Metal_Hydrolase"/>
</dbReference>